<protein>
    <recommendedName>
        <fullName evidence="3">Major facilitator superfamily (MFS) profile domain-containing protein</fullName>
    </recommendedName>
</protein>
<feature type="chain" id="PRO_5020482768" description="Major facilitator superfamily (MFS) profile domain-containing protein" evidence="1">
    <location>
        <begin position="17"/>
        <end position="65"/>
    </location>
</feature>
<proteinExistence type="predicted"/>
<evidence type="ECO:0000256" key="1">
    <source>
        <dbReference type="SAM" id="SignalP"/>
    </source>
</evidence>
<keyword evidence="1" id="KW-0732">Signal</keyword>
<feature type="signal peptide" evidence="1">
    <location>
        <begin position="1"/>
        <end position="16"/>
    </location>
</feature>
<dbReference type="Proteomes" id="UP000292957">
    <property type="component" value="Unassembled WGS sequence"/>
</dbReference>
<sequence>MSYFLTLLILNGLSIAFGLTLESSIGAPITILFLLEVAFSVGSAGVTILGGPITSILISRFLIDL</sequence>
<name>A0A4Q9MQ79_9APHY</name>
<organism evidence="2">
    <name type="scientific">Dichomitus squalens</name>
    <dbReference type="NCBI Taxonomy" id="114155"/>
    <lineage>
        <taxon>Eukaryota</taxon>
        <taxon>Fungi</taxon>
        <taxon>Dikarya</taxon>
        <taxon>Basidiomycota</taxon>
        <taxon>Agaricomycotina</taxon>
        <taxon>Agaricomycetes</taxon>
        <taxon>Polyporales</taxon>
        <taxon>Polyporaceae</taxon>
        <taxon>Dichomitus</taxon>
    </lineage>
</organism>
<dbReference type="EMBL" id="ML143413">
    <property type="protein sequence ID" value="TBU29347.1"/>
    <property type="molecule type" value="Genomic_DNA"/>
</dbReference>
<evidence type="ECO:0008006" key="3">
    <source>
        <dbReference type="Google" id="ProtNLM"/>
    </source>
</evidence>
<dbReference type="AlphaFoldDB" id="A0A4Q9MQ79"/>
<gene>
    <name evidence="2" type="ORF">BD311DRAFT_756514</name>
</gene>
<reference evidence="2" key="1">
    <citation type="submission" date="2019-01" db="EMBL/GenBank/DDBJ databases">
        <title>Draft genome sequences of three monokaryotic isolates of the white-rot basidiomycete fungus Dichomitus squalens.</title>
        <authorList>
            <consortium name="DOE Joint Genome Institute"/>
            <person name="Lopez S.C."/>
            <person name="Andreopoulos B."/>
            <person name="Pangilinan J."/>
            <person name="Lipzen A."/>
            <person name="Riley R."/>
            <person name="Ahrendt S."/>
            <person name="Ng V."/>
            <person name="Barry K."/>
            <person name="Daum C."/>
            <person name="Grigoriev I.V."/>
            <person name="Hilden K.S."/>
            <person name="Makela M.R."/>
            <person name="de Vries R.P."/>
        </authorList>
    </citation>
    <scope>NUCLEOTIDE SEQUENCE [LARGE SCALE GENOMIC DNA]</scope>
    <source>
        <strain evidence="2">OM18370.1</strain>
    </source>
</reference>
<evidence type="ECO:0000313" key="2">
    <source>
        <dbReference type="EMBL" id="TBU29347.1"/>
    </source>
</evidence>
<accession>A0A4Q9MQ79</accession>